<sequence length="356" mass="40041">MSTPPILSYADVLAETDVRRHLLLGNGFSIACRPDLFKYDKLFDRADFSQAERARQAFDALGTTNFEAVMRALRSFSVIATIYFPGDADAKNRAAEDANSLREVLVSAVAGSHPDRPHDIKREEYSICRKFLRGYKSINTLNYDLLLYWSLMQDELEDEPITSDDGFRKPADDPDADYVSWDPDNSKTQSVRYLHGALHLYDTGSEMKKFTWVNTQIPLIDQIRAALQQGFYPVFVSEGTSAEKVERIRHNDYLCKMYRSFTEIQGSLVVFGHSLDECDDHIFTDRIGRHGKTNRLYISLFGDPSSSANQEKISRASALSGLRKGKPLEVKFFDAGSASVWAPSRLANTGTSTASN</sequence>
<name>B9XMD9_PEDPL</name>
<dbReference type="STRING" id="320771.Cflav_PD2030"/>
<reference evidence="1 2" key="1">
    <citation type="journal article" date="2011" name="J. Bacteriol.">
        <title>Genome sequence of 'Pedosphaera parvula' Ellin514, an aerobic Verrucomicrobial isolate from pasture soil.</title>
        <authorList>
            <person name="Kant R."/>
            <person name="van Passel M.W."/>
            <person name="Sangwan P."/>
            <person name="Palva A."/>
            <person name="Lucas S."/>
            <person name="Copeland A."/>
            <person name="Lapidus A."/>
            <person name="Glavina Del Rio T."/>
            <person name="Dalin E."/>
            <person name="Tice H."/>
            <person name="Bruce D."/>
            <person name="Goodwin L."/>
            <person name="Pitluck S."/>
            <person name="Chertkov O."/>
            <person name="Larimer F.W."/>
            <person name="Land M.L."/>
            <person name="Hauser L."/>
            <person name="Brettin T.S."/>
            <person name="Detter J.C."/>
            <person name="Han S."/>
            <person name="de Vos W.M."/>
            <person name="Janssen P.H."/>
            <person name="Smidt H."/>
        </authorList>
    </citation>
    <scope>NUCLEOTIDE SEQUENCE [LARGE SCALE GENOMIC DNA]</scope>
    <source>
        <strain evidence="1 2">Ellin514</strain>
    </source>
</reference>
<dbReference type="Pfam" id="PF16263">
    <property type="entry name" value="DUF4917"/>
    <property type="match status" value="1"/>
</dbReference>
<organism evidence="1 2">
    <name type="scientific">Pedosphaera parvula (strain Ellin514)</name>
    <dbReference type="NCBI Taxonomy" id="320771"/>
    <lineage>
        <taxon>Bacteria</taxon>
        <taxon>Pseudomonadati</taxon>
        <taxon>Verrucomicrobiota</taxon>
        <taxon>Pedosphaerae</taxon>
        <taxon>Pedosphaerales</taxon>
        <taxon>Pedosphaeraceae</taxon>
        <taxon>Pedosphaera</taxon>
    </lineage>
</organism>
<dbReference type="InterPro" id="IPR032581">
    <property type="entry name" value="DUF4917"/>
</dbReference>
<evidence type="ECO:0008006" key="3">
    <source>
        <dbReference type="Google" id="ProtNLM"/>
    </source>
</evidence>
<evidence type="ECO:0000313" key="2">
    <source>
        <dbReference type="Proteomes" id="UP000003688"/>
    </source>
</evidence>
<keyword evidence="2" id="KW-1185">Reference proteome</keyword>
<evidence type="ECO:0000313" key="1">
    <source>
        <dbReference type="EMBL" id="EEF58981.1"/>
    </source>
</evidence>
<proteinExistence type="predicted"/>
<dbReference type="AlphaFoldDB" id="B9XMD9"/>
<dbReference type="OrthoDB" id="828244at2"/>
<comment type="caution">
    <text evidence="1">The sequence shown here is derived from an EMBL/GenBank/DDBJ whole genome shotgun (WGS) entry which is preliminary data.</text>
</comment>
<gene>
    <name evidence="1" type="ORF">Cflav_PD2030</name>
</gene>
<accession>B9XMD9</accession>
<dbReference type="Proteomes" id="UP000003688">
    <property type="component" value="Unassembled WGS sequence"/>
</dbReference>
<dbReference type="RefSeq" id="WP_007416978.1">
    <property type="nucleotide sequence ID" value="NZ_ABOX02000034.1"/>
</dbReference>
<protein>
    <recommendedName>
        <fullName evidence="3">DUF4917 domain-containing protein</fullName>
    </recommendedName>
</protein>
<dbReference type="EMBL" id="ABOX02000034">
    <property type="protein sequence ID" value="EEF58981.1"/>
    <property type="molecule type" value="Genomic_DNA"/>
</dbReference>